<keyword evidence="2" id="KW-1133">Transmembrane helix</keyword>
<evidence type="ECO:0000313" key="5">
    <source>
        <dbReference type="Proteomes" id="UP000231564"/>
    </source>
</evidence>
<dbReference type="InterPro" id="IPR050640">
    <property type="entry name" value="Bact_2-comp_sensor_kinase"/>
</dbReference>
<dbReference type="Proteomes" id="UP000231564">
    <property type="component" value="Chromosome MARIT"/>
</dbReference>
<dbReference type="InterPro" id="IPR019734">
    <property type="entry name" value="TPR_rpt"/>
</dbReference>
<dbReference type="EMBL" id="LT634361">
    <property type="protein sequence ID" value="SFZ80047.1"/>
    <property type="molecule type" value="Genomic_DNA"/>
</dbReference>
<dbReference type="SUPFAM" id="SSF48452">
    <property type="entry name" value="TPR-like"/>
    <property type="match status" value="2"/>
</dbReference>
<feature type="repeat" description="TPR" evidence="1">
    <location>
        <begin position="158"/>
        <end position="191"/>
    </location>
</feature>
<keyword evidence="2" id="KW-0472">Membrane</keyword>
<accession>A0A2H1E5Y3</accession>
<dbReference type="SMART" id="SM00028">
    <property type="entry name" value="TPR"/>
    <property type="match status" value="6"/>
</dbReference>
<dbReference type="InterPro" id="IPR010559">
    <property type="entry name" value="Sig_transdc_His_kin_internal"/>
</dbReference>
<dbReference type="PANTHER" id="PTHR34220">
    <property type="entry name" value="SENSOR HISTIDINE KINASE YPDA"/>
    <property type="match status" value="1"/>
</dbReference>
<keyword evidence="4" id="KW-0808">Transferase</keyword>
<dbReference type="Pfam" id="PF06580">
    <property type="entry name" value="His_kinase"/>
    <property type="match status" value="1"/>
</dbReference>
<feature type="repeat" description="TPR" evidence="1">
    <location>
        <begin position="73"/>
        <end position="106"/>
    </location>
</feature>
<dbReference type="OrthoDB" id="6190788at2"/>
<organism evidence="4 5">
    <name type="scientific">Tenacibaculum maritimum NCIMB 2154</name>
    <dbReference type="NCBI Taxonomy" id="1349785"/>
    <lineage>
        <taxon>Bacteria</taxon>
        <taxon>Pseudomonadati</taxon>
        <taxon>Bacteroidota</taxon>
        <taxon>Flavobacteriia</taxon>
        <taxon>Flavobacteriales</taxon>
        <taxon>Flavobacteriaceae</taxon>
        <taxon>Tenacibaculum</taxon>
    </lineage>
</organism>
<feature type="repeat" description="TPR" evidence="1">
    <location>
        <begin position="113"/>
        <end position="146"/>
    </location>
</feature>
<evidence type="ECO:0000256" key="2">
    <source>
        <dbReference type="SAM" id="Phobius"/>
    </source>
</evidence>
<keyword evidence="2" id="KW-0812">Transmembrane</keyword>
<feature type="domain" description="Signal transduction histidine kinase internal region" evidence="3">
    <location>
        <begin position="432"/>
        <end position="510"/>
    </location>
</feature>
<dbReference type="Gene3D" id="1.25.40.10">
    <property type="entry name" value="Tetratricopeptide repeat domain"/>
    <property type="match status" value="3"/>
</dbReference>
<dbReference type="GO" id="GO:0000155">
    <property type="term" value="F:phosphorelay sensor kinase activity"/>
    <property type="evidence" value="ECO:0007669"/>
    <property type="project" value="InterPro"/>
</dbReference>
<dbReference type="InterPro" id="IPR036890">
    <property type="entry name" value="HATPase_C_sf"/>
</dbReference>
<evidence type="ECO:0000313" key="4">
    <source>
        <dbReference type="EMBL" id="SFZ80047.1"/>
    </source>
</evidence>
<proteinExistence type="predicted"/>
<dbReference type="GO" id="GO:0016020">
    <property type="term" value="C:membrane"/>
    <property type="evidence" value="ECO:0007669"/>
    <property type="project" value="InterPro"/>
</dbReference>
<dbReference type="SUPFAM" id="SSF55874">
    <property type="entry name" value="ATPase domain of HSP90 chaperone/DNA topoisomerase II/histidine kinase"/>
    <property type="match status" value="1"/>
</dbReference>
<dbReference type="EC" id="2.7.13.3" evidence="4"/>
<keyword evidence="1" id="KW-0802">TPR repeat</keyword>
<protein>
    <submittedName>
        <fullName evidence="4">Putative two-component system-sensor histidine kinase</fullName>
        <ecNumber evidence="4">2.7.13.3</ecNumber>
    </submittedName>
</protein>
<dbReference type="Gene3D" id="3.30.565.10">
    <property type="entry name" value="Histidine kinase-like ATPase, C-terminal domain"/>
    <property type="match status" value="1"/>
</dbReference>
<dbReference type="Pfam" id="PF13424">
    <property type="entry name" value="TPR_12"/>
    <property type="match status" value="1"/>
</dbReference>
<gene>
    <name evidence="4" type="ORF">MARIT_0126</name>
</gene>
<evidence type="ECO:0000259" key="3">
    <source>
        <dbReference type="Pfam" id="PF06580"/>
    </source>
</evidence>
<name>A0A2H1E5Y3_9FLAO</name>
<dbReference type="InterPro" id="IPR011990">
    <property type="entry name" value="TPR-like_helical_dom_sf"/>
</dbReference>
<sequence>MKRFVLCLLVFLNFYCFSQEETKEIGFIHEVFLKKPKSYFELLRFFKKYNPKVEEINVFLEESKKRKYAVGEIFSYNFLGKHYRKKSLFEKALRNYNQALHLAKRTKNVEGEIVTLNQIGVVYRRQDKIRSALNYHQSALELAQQRKNPSEEMKRSISISQNSIGNIYLTLKQYELALEQFEKSISLHREGKQGNLRSLAINSENIGYAQEKLGYLDDALKNYQLSLKYNIQGNFTEGKIKCYNSISSILVSMKEYEKALEIIEPVLPMAMEFNDMYYLAETYKNLGYVQLNLNKIEEAKKNLKEGIRVATAYKVKTEITESYIYLSELYNKQGDYKTAFHYYKKSKEEEAQTFNERNLLYVNDLITKYDSEVKSNQIRNLARENEITKLKLTRNRNFLIIILVSLALLSVVWYSFNRQRLLKDEKKILMLEQEALQSQMNPHFIFNALNSIKLYIINNEQKNAVYYLNKFSKLIRNILESSKVKEVSLHDELKTMRLYMSIENIRFSNEITYEEKINPNLNIDIVKVPPLVLQPFLENAIWHGLSSKKGEKEVKLSVDKISNKFIEIAIVDNGIGRNAAQKIKASKSLKRKSIGIDLTKKRLQNFTSEYKNNYSLKYYDLKKDGLIVGTKVCLRIPLS</sequence>
<keyword evidence="5" id="KW-1185">Reference proteome</keyword>
<evidence type="ECO:0000256" key="1">
    <source>
        <dbReference type="PROSITE-ProRule" id="PRU00339"/>
    </source>
</evidence>
<dbReference type="AlphaFoldDB" id="A0A2H1E5Y3"/>
<dbReference type="STRING" id="1349785.GCA_000509405_00987"/>
<dbReference type="Pfam" id="PF13181">
    <property type="entry name" value="TPR_8"/>
    <property type="match status" value="2"/>
</dbReference>
<reference evidence="4 5" key="1">
    <citation type="submission" date="2016-11" db="EMBL/GenBank/DDBJ databases">
        <authorList>
            <person name="Jaros S."/>
            <person name="Januszkiewicz K."/>
            <person name="Wedrychowicz H."/>
        </authorList>
    </citation>
    <scope>NUCLEOTIDE SEQUENCE [LARGE SCALE GENOMIC DNA]</scope>
    <source>
        <strain evidence="4">NCIMB 2154T</strain>
    </source>
</reference>
<feature type="repeat" description="TPR" evidence="1">
    <location>
        <begin position="320"/>
        <end position="353"/>
    </location>
</feature>
<dbReference type="KEGG" id="tmar:MARIT_0126"/>
<keyword evidence="4" id="KW-0418">Kinase</keyword>
<dbReference type="PANTHER" id="PTHR34220:SF7">
    <property type="entry name" value="SENSOR HISTIDINE KINASE YPDA"/>
    <property type="match status" value="1"/>
</dbReference>
<dbReference type="PROSITE" id="PS50005">
    <property type="entry name" value="TPR"/>
    <property type="match status" value="4"/>
</dbReference>
<feature type="transmembrane region" description="Helical" evidence="2">
    <location>
        <begin position="398"/>
        <end position="416"/>
    </location>
</feature>